<protein>
    <submittedName>
        <fullName evidence="1">Uncharacterized protein</fullName>
    </submittedName>
</protein>
<feature type="non-terminal residue" evidence="1">
    <location>
        <position position="72"/>
    </location>
</feature>
<reference evidence="1" key="2">
    <citation type="submission" date="2023-05" db="EMBL/GenBank/DDBJ databases">
        <authorList>
            <person name="Fouks B."/>
        </authorList>
    </citation>
    <scope>NUCLEOTIDE SEQUENCE</scope>
    <source>
        <strain evidence="1">Stay&amp;Tobe</strain>
        <tissue evidence="1">Testes</tissue>
    </source>
</reference>
<feature type="non-terminal residue" evidence="1">
    <location>
        <position position="1"/>
    </location>
</feature>
<comment type="caution">
    <text evidence="1">The sequence shown here is derived from an EMBL/GenBank/DDBJ whole genome shotgun (WGS) entry which is preliminary data.</text>
</comment>
<dbReference type="Proteomes" id="UP001233999">
    <property type="component" value="Unassembled WGS sequence"/>
</dbReference>
<proteinExistence type="predicted"/>
<gene>
    <name evidence="1" type="ORF">L9F63_002934</name>
</gene>
<sequence length="72" mass="7791">HNAVTSSIFTTENSTVITAQTASTTTLPCGVRKFGNGVVKAFFIKLSMTFSKAVRWKLAMGSSRHSGERILL</sequence>
<dbReference type="AlphaFoldDB" id="A0AAD7ZQX5"/>
<reference evidence="1" key="1">
    <citation type="journal article" date="2023" name="IScience">
        <title>Live-bearing cockroach genome reveals convergent evolutionary mechanisms linked to viviparity in insects and beyond.</title>
        <authorList>
            <person name="Fouks B."/>
            <person name="Harrison M.C."/>
            <person name="Mikhailova A.A."/>
            <person name="Marchal E."/>
            <person name="English S."/>
            <person name="Carruthers M."/>
            <person name="Jennings E.C."/>
            <person name="Chiamaka E.L."/>
            <person name="Frigard R.A."/>
            <person name="Pippel M."/>
            <person name="Attardo G.M."/>
            <person name="Benoit J.B."/>
            <person name="Bornberg-Bauer E."/>
            <person name="Tobe S.S."/>
        </authorList>
    </citation>
    <scope>NUCLEOTIDE SEQUENCE</scope>
    <source>
        <strain evidence="1">Stay&amp;Tobe</strain>
    </source>
</reference>
<organism evidence="1 2">
    <name type="scientific">Diploptera punctata</name>
    <name type="common">Pacific beetle cockroach</name>
    <dbReference type="NCBI Taxonomy" id="6984"/>
    <lineage>
        <taxon>Eukaryota</taxon>
        <taxon>Metazoa</taxon>
        <taxon>Ecdysozoa</taxon>
        <taxon>Arthropoda</taxon>
        <taxon>Hexapoda</taxon>
        <taxon>Insecta</taxon>
        <taxon>Pterygota</taxon>
        <taxon>Neoptera</taxon>
        <taxon>Polyneoptera</taxon>
        <taxon>Dictyoptera</taxon>
        <taxon>Blattodea</taxon>
        <taxon>Blaberoidea</taxon>
        <taxon>Blaberidae</taxon>
        <taxon>Diplopterinae</taxon>
        <taxon>Diploptera</taxon>
    </lineage>
</organism>
<keyword evidence="2" id="KW-1185">Reference proteome</keyword>
<evidence type="ECO:0000313" key="1">
    <source>
        <dbReference type="EMBL" id="KAJ9585279.1"/>
    </source>
</evidence>
<dbReference type="EMBL" id="JASPKZ010007288">
    <property type="protein sequence ID" value="KAJ9585279.1"/>
    <property type="molecule type" value="Genomic_DNA"/>
</dbReference>
<evidence type="ECO:0000313" key="2">
    <source>
        <dbReference type="Proteomes" id="UP001233999"/>
    </source>
</evidence>
<accession>A0AAD7ZQX5</accession>
<name>A0AAD7ZQX5_DIPPU</name>